<keyword evidence="3" id="KW-1185">Reference proteome</keyword>
<keyword evidence="1" id="KW-1133">Transmembrane helix</keyword>
<gene>
    <name evidence="2" type="ORF">ELS83_12260</name>
</gene>
<sequence>MEMLEIVIWPITVLIVSLIAILIFRRKLRKAYFNLEKKELSLDLSGNYDQGPKLVTKKNLNELKSLDKEDILRNSELLENKDKSRYFKFSDYLERYVIEKNGKRIRNLRFRLGVQQRGLKILNINLKGYLIVTNIIRNPNDNVGWGSNWPELKLDKDYLPAVTDYWSVDHEIDVPNSTSPFKELNNSKDVIKMTIKIYATGFLESGKKVFGSQQYELDESTCIYGKFKLRDLGENTISSDSFNTIIPIEEEGDWSFIREVSVSESNN</sequence>
<evidence type="ECO:0000256" key="1">
    <source>
        <dbReference type="SAM" id="Phobius"/>
    </source>
</evidence>
<feature type="transmembrane region" description="Helical" evidence="1">
    <location>
        <begin position="6"/>
        <end position="24"/>
    </location>
</feature>
<keyword evidence="1" id="KW-0812">Transmembrane</keyword>
<evidence type="ECO:0000313" key="2">
    <source>
        <dbReference type="EMBL" id="NOU60595.1"/>
    </source>
</evidence>
<name>A0ABX1WWV1_9BACT</name>
<comment type="caution">
    <text evidence="2">The sequence shown here is derived from an EMBL/GenBank/DDBJ whole genome shotgun (WGS) entry which is preliminary data.</text>
</comment>
<dbReference type="Proteomes" id="UP000732105">
    <property type="component" value="Unassembled WGS sequence"/>
</dbReference>
<reference evidence="2 3" key="1">
    <citation type="submission" date="2018-12" db="EMBL/GenBank/DDBJ databases">
        <title>Marinifilum JC070 sp. nov., a marine bacterium isolated from Yongle Blue Hole in the South China Sea.</title>
        <authorList>
            <person name="Fu T."/>
        </authorList>
    </citation>
    <scope>NUCLEOTIDE SEQUENCE [LARGE SCALE GENOMIC DNA]</scope>
    <source>
        <strain evidence="2 3">JC070</strain>
    </source>
</reference>
<proteinExistence type="predicted"/>
<organism evidence="2 3">
    <name type="scientific">Marinifilum caeruleilacunae</name>
    <dbReference type="NCBI Taxonomy" id="2499076"/>
    <lineage>
        <taxon>Bacteria</taxon>
        <taxon>Pseudomonadati</taxon>
        <taxon>Bacteroidota</taxon>
        <taxon>Bacteroidia</taxon>
        <taxon>Marinilabiliales</taxon>
        <taxon>Marinifilaceae</taxon>
    </lineage>
</organism>
<dbReference type="RefSeq" id="WP_171595867.1">
    <property type="nucleotide sequence ID" value="NZ_RZNH01000019.1"/>
</dbReference>
<dbReference type="EMBL" id="RZNH01000019">
    <property type="protein sequence ID" value="NOU60595.1"/>
    <property type="molecule type" value="Genomic_DNA"/>
</dbReference>
<accession>A0ABX1WWV1</accession>
<evidence type="ECO:0000313" key="3">
    <source>
        <dbReference type="Proteomes" id="UP000732105"/>
    </source>
</evidence>
<keyword evidence="1" id="KW-0472">Membrane</keyword>
<protein>
    <submittedName>
        <fullName evidence="2">Uncharacterized protein</fullName>
    </submittedName>
</protein>